<dbReference type="GO" id="GO:0050660">
    <property type="term" value="F:flavin adenine dinucleotide binding"/>
    <property type="evidence" value="ECO:0007669"/>
    <property type="project" value="InterPro"/>
</dbReference>
<organism evidence="12 13">
    <name type="scientific">Hydrotalea sandarakina</name>
    <dbReference type="NCBI Taxonomy" id="1004304"/>
    <lineage>
        <taxon>Bacteria</taxon>
        <taxon>Pseudomonadati</taxon>
        <taxon>Bacteroidota</taxon>
        <taxon>Chitinophagia</taxon>
        <taxon>Chitinophagales</taxon>
        <taxon>Chitinophagaceae</taxon>
        <taxon>Hydrotalea</taxon>
    </lineage>
</organism>
<dbReference type="RefSeq" id="WP_111295600.1">
    <property type="nucleotide sequence ID" value="NZ_QKZV01000005.1"/>
</dbReference>
<feature type="domain" description="Acyl-CoA dehydrogenase/oxidase N-terminal" evidence="10">
    <location>
        <begin position="33"/>
        <end position="145"/>
    </location>
</feature>
<dbReference type="FunFam" id="1.20.140.10:FF:000019">
    <property type="entry name" value="Acyl-CoA dehydrogenase"/>
    <property type="match status" value="1"/>
</dbReference>
<dbReference type="InterPro" id="IPR013786">
    <property type="entry name" value="AcylCoA_DH/ox_N"/>
</dbReference>
<proteinExistence type="inferred from homology"/>
<evidence type="ECO:0000256" key="7">
    <source>
        <dbReference type="RuleBase" id="RU362125"/>
    </source>
</evidence>
<dbReference type="SUPFAM" id="SSF56645">
    <property type="entry name" value="Acyl-CoA dehydrogenase NM domain-like"/>
    <property type="match status" value="1"/>
</dbReference>
<comment type="similarity">
    <text evidence="2 7">Belongs to the acyl-CoA dehydrogenase family.</text>
</comment>
<dbReference type="EMBL" id="QKZV01000005">
    <property type="protein sequence ID" value="PZX62400.1"/>
    <property type="molecule type" value="Genomic_DNA"/>
</dbReference>
<evidence type="ECO:0000256" key="1">
    <source>
        <dbReference type="ARBA" id="ARBA00001974"/>
    </source>
</evidence>
<gene>
    <name evidence="12" type="ORF">LX80_01883</name>
</gene>
<dbReference type="FunFam" id="1.10.540.10:FF:000001">
    <property type="entry name" value="Very long-chain-specific acyl-CoA dehydrogenase, mitochondrial"/>
    <property type="match status" value="1"/>
</dbReference>
<evidence type="ECO:0000256" key="4">
    <source>
        <dbReference type="ARBA" id="ARBA00022827"/>
    </source>
</evidence>
<dbReference type="SUPFAM" id="SSF47203">
    <property type="entry name" value="Acyl-CoA dehydrogenase C-terminal domain-like"/>
    <property type="match status" value="1"/>
</dbReference>
<keyword evidence="4 7" id="KW-0274">FAD</keyword>
<dbReference type="Pfam" id="PF02771">
    <property type="entry name" value="Acyl-CoA_dh_N"/>
    <property type="match status" value="1"/>
</dbReference>
<keyword evidence="5 7" id="KW-0560">Oxidoreductase</keyword>
<dbReference type="Pfam" id="PF00441">
    <property type="entry name" value="Acyl-CoA_dh_1"/>
    <property type="match status" value="1"/>
</dbReference>
<keyword evidence="13" id="KW-1185">Reference proteome</keyword>
<sequence length="597" mass="65637">MSTANSTTTAINGGEWLIKESLPEQTFIPEEFNEEQQMVMDMCHQFIASEIEPIIDRIDQLEPGLMPSLLQKAGEQGLLSTSFPESLGGLGKDFITSTIVNEGLGGGFSFSVAIAAHTGIGSLPILYFGTPEQKQKYIPKLASGEWKGSYGLTEPNSGSDALSAKTTATLSADGKYYLLNGQKCWITNGGFADVYTVFAKIDGDKFTAFIVERGFEGFTQGPEEHKMGIKGSSTVQLYFQDCKVPVENVLGEIGRGHIIAFNILNIGRLKLDAAALGASKKAANISVQYANTREQFKVPIATFGAIQHKLAEMCIRIWVAESALYRTAKWIDLKEAELMENGAGFDKSLLGAAEEFAIECAMLKVFGSELLDFVVDEGVQIHGGNGFSDEYIISKAYRDSRINRIYEGTNEINRLLTVDMMLKRAMKGKLDLMSPAMAVAKELMSIPDFGNQPEGLFAKELQYVANFKKAILLVAGAAVQKLMMQLEKEQELLMNIADMAIEVFHVESALLRLIKLAQQKGEEAVAVQAAMVRTYLYDAADRINKAGKDALNSFADGDELRMMHIGLKRFTKVDPYNTKAARRTIAKVMIEANRYPF</sequence>
<dbReference type="OrthoDB" id="1489150at2"/>
<dbReference type="Gene3D" id="1.10.540.10">
    <property type="entry name" value="Acyl-CoA dehydrogenase/oxidase, N-terminal domain"/>
    <property type="match status" value="1"/>
</dbReference>
<dbReference type="InterPro" id="IPR046373">
    <property type="entry name" value="Acyl-CoA_Oxase/DH_mid-dom_sf"/>
</dbReference>
<dbReference type="InterPro" id="IPR009075">
    <property type="entry name" value="AcylCo_DH/oxidase_C"/>
</dbReference>
<evidence type="ECO:0000259" key="8">
    <source>
        <dbReference type="Pfam" id="PF00441"/>
    </source>
</evidence>
<dbReference type="PROSITE" id="PS00072">
    <property type="entry name" value="ACYL_COA_DH_1"/>
    <property type="match status" value="1"/>
</dbReference>
<evidence type="ECO:0000256" key="5">
    <source>
        <dbReference type="ARBA" id="ARBA00023002"/>
    </source>
</evidence>
<dbReference type="InterPro" id="IPR009100">
    <property type="entry name" value="AcylCoA_DH/oxidase_NM_dom_sf"/>
</dbReference>
<feature type="domain" description="Acyl-CoA oxidase/dehydrogenase middle" evidence="9">
    <location>
        <begin position="150"/>
        <end position="242"/>
    </location>
</feature>
<dbReference type="AlphaFoldDB" id="A0A2W7RV26"/>
<dbReference type="GO" id="GO:0003995">
    <property type="term" value="F:acyl-CoA dehydrogenase activity"/>
    <property type="evidence" value="ECO:0007669"/>
    <property type="project" value="InterPro"/>
</dbReference>
<dbReference type="InterPro" id="IPR037069">
    <property type="entry name" value="AcylCoA_DH/ox_N_sf"/>
</dbReference>
<comment type="catalytic activity">
    <reaction evidence="6">
        <text>a 2,3-saturated acyl-CoA + A = a 2,3-dehydroacyl-CoA + AH2</text>
        <dbReference type="Rhea" id="RHEA:48608"/>
        <dbReference type="ChEBI" id="CHEBI:13193"/>
        <dbReference type="ChEBI" id="CHEBI:17499"/>
        <dbReference type="ChEBI" id="CHEBI:60015"/>
        <dbReference type="ChEBI" id="CHEBI:65111"/>
    </reaction>
</comment>
<evidence type="ECO:0000313" key="12">
    <source>
        <dbReference type="EMBL" id="PZX62400.1"/>
    </source>
</evidence>
<dbReference type="PROSITE" id="PS00073">
    <property type="entry name" value="ACYL_COA_DH_2"/>
    <property type="match status" value="1"/>
</dbReference>
<dbReference type="InterPro" id="IPR006091">
    <property type="entry name" value="Acyl-CoA_Oxase/DH_mid-dom"/>
</dbReference>
<evidence type="ECO:0000256" key="3">
    <source>
        <dbReference type="ARBA" id="ARBA00022630"/>
    </source>
</evidence>
<dbReference type="Pfam" id="PF21263">
    <property type="entry name" value="Acyl-CoA-dh_C"/>
    <property type="match status" value="1"/>
</dbReference>
<evidence type="ECO:0000259" key="10">
    <source>
        <dbReference type="Pfam" id="PF02771"/>
    </source>
</evidence>
<evidence type="ECO:0000256" key="6">
    <source>
        <dbReference type="ARBA" id="ARBA00052546"/>
    </source>
</evidence>
<dbReference type="PANTHER" id="PTHR43884">
    <property type="entry name" value="ACYL-COA DEHYDROGENASE"/>
    <property type="match status" value="1"/>
</dbReference>
<feature type="domain" description="Acyl-CoA dehydrogenase/oxidase C-terminal" evidence="8">
    <location>
        <begin position="254"/>
        <end position="416"/>
    </location>
</feature>
<evidence type="ECO:0000259" key="11">
    <source>
        <dbReference type="Pfam" id="PF21263"/>
    </source>
</evidence>
<evidence type="ECO:0000256" key="2">
    <source>
        <dbReference type="ARBA" id="ARBA00009347"/>
    </source>
</evidence>
<keyword evidence="3 7" id="KW-0285">Flavoprotein</keyword>
<evidence type="ECO:0000259" key="9">
    <source>
        <dbReference type="Pfam" id="PF02770"/>
    </source>
</evidence>
<dbReference type="Gene3D" id="2.40.110.10">
    <property type="entry name" value="Butyryl-CoA Dehydrogenase, subunit A, domain 2"/>
    <property type="match status" value="1"/>
</dbReference>
<protein>
    <recommendedName>
        <fullName evidence="14">Alkylation response protein AidB-like acyl-CoA dehydrogenase</fullName>
    </recommendedName>
</protein>
<dbReference type="Proteomes" id="UP000249720">
    <property type="component" value="Unassembled WGS sequence"/>
</dbReference>
<name>A0A2W7RV26_9BACT</name>
<feature type="domain" description="Acyl-CoA dehydrogenase-like C-terminal" evidence="11">
    <location>
        <begin position="466"/>
        <end position="569"/>
    </location>
</feature>
<dbReference type="Pfam" id="PF02770">
    <property type="entry name" value="Acyl-CoA_dh_M"/>
    <property type="match status" value="1"/>
</dbReference>
<dbReference type="InterPro" id="IPR006089">
    <property type="entry name" value="Acyl-CoA_DH_CS"/>
</dbReference>
<reference evidence="12 13" key="1">
    <citation type="submission" date="2018-06" db="EMBL/GenBank/DDBJ databases">
        <title>Genomic Encyclopedia of Archaeal and Bacterial Type Strains, Phase II (KMG-II): from individual species to whole genera.</title>
        <authorList>
            <person name="Goeker M."/>
        </authorList>
    </citation>
    <scope>NUCLEOTIDE SEQUENCE [LARGE SCALE GENOMIC DNA]</scope>
    <source>
        <strain evidence="12 13">DSM 23241</strain>
    </source>
</reference>
<dbReference type="InterPro" id="IPR049426">
    <property type="entry name" value="Acyl-CoA-dh-like_C"/>
</dbReference>
<dbReference type="InterPro" id="IPR036250">
    <property type="entry name" value="AcylCo_DH-like_C"/>
</dbReference>
<evidence type="ECO:0000313" key="13">
    <source>
        <dbReference type="Proteomes" id="UP000249720"/>
    </source>
</evidence>
<comment type="cofactor">
    <cofactor evidence="1 7">
        <name>FAD</name>
        <dbReference type="ChEBI" id="CHEBI:57692"/>
    </cofactor>
</comment>
<comment type="caution">
    <text evidence="12">The sequence shown here is derived from an EMBL/GenBank/DDBJ whole genome shotgun (WGS) entry which is preliminary data.</text>
</comment>
<dbReference type="Gene3D" id="1.20.140.10">
    <property type="entry name" value="Butyryl-CoA Dehydrogenase, subunit A, domain 3"/>
    <property type="match status" value="2"/>
</dbReference>
<dbReference type="FunFam" id="2.40.110.10:FF:000006">
    <property type="entry name" value="very long-chain specific acyl-CoA dehydrogenase, mitochondrial"/>
    <property type="match status" value="1"/>
</dbReference>
<evidence type="ECO:0008006" key="14">
    <source>
        <dbReference type="Google" id="ProtNLM"/>
    </source>
</evidence>
<dbReference type="PANTHER" id="PTHR43884:SF12">
    <property type="entry name" value="ISOVALERYL-COA DEHYDROGENASE, MITOCHONDRIAL-RELATED"/>
    <property type="match status" value="1"/>
</dbReference>
<accession>A0A2W7RV26</accession>